<evidence type="ECO:0000313" key="3">
    <source>
        <dbReference type="Proteomes" id="UP001200741"/>
    </source>
</evidence>
<keyword evidence="3" id="KW-1185">Reference proteome</keyword>
<organism evidence="2 3">
    <name type="scientific">Pelomonas cellulosilytica</name>
    <dbReference type="NCBI Taxonomy" id="2906762"/>
    <lineage>
        <taxon>Bacteria</taxon>
        <taxon>Pseudomonadati</taxon>
        <taxon>Pseudomonadota</taxon>
        <taxon>Betaproteobacteria</taxon>
        <taxon>Burkholderiales</taxon>
        <taxon>Sphaerotilaceae</taxon>
        <taxon>Roseateles</taxon>
    </lineage>
</organism>
<sequence>MSKPDWYTFKTMPPAWRNHELWPAVDVSALEQDKQARFSRLSRGVKSYLSDGKLGAAAGDAGSSTSVLLHVVNRCIRPGPDQIGRLGWVGCIGGVRLGYKRTKETDGTKPTGKAGSFGKFLSDHPDAHAHLDELIRKGGGKGRVIVPNPKARVVARVFSEWCKSQGGMSQNQYPFNLELGGIRSIERYIKQFIQMDPRASLVWLGKDYAHHRPLGSGVKAFSLANVPGDVVAMDSCQRDCIGALKVLTPNGPQIVAVRRIWLHICVDEASRCILGYSVCINAQITASTVTDALKCLVNPWAPRKLEFSGVKYLPNAGLPVGTIQGLTGFRPAAIKCDNAMQHYARAYLEDARRRLGCALTWGPIGKWWHNAIVERVINMLQLHGFQMLPSSTGSSPTDPLKPDSVGQAINNCITEDDLLDFIDSLIANHNASPKTPNGGDSPNILLKNSLEGYRGVGPLLRPAVPSTLHSPPLGTSVITKKVGGSLKKGRVRNPYVELDELRYSSPDLIKRWELLGRNVIVHDNESDIRTIRIFEEGGAEIGLLNCLDSRWAKTKCTRRLRKTICAAIRKGKISPSAADLVVEYGHYLNDRAVQHALKTPKKISDDATKLAELVRQTGVVIDGQAPRKREQLTQLPPRPDMGNRAPLDWNKL</sequence>
<dbReference type="InterPro" id="IPR012337">
    <property type="entry name" value="RNaseH-like_sf"/>
</dbReference>
<evidence type="ECO:0000313" key="2">
    <source>
        <dbReference type="EMBL" id="MCE4555038.1"/>
    </source>
</evidence>
<comment type="caution">
    <text evidence="2">The sequence shown here is derived from an EMBL/GenBank/DDBJ whole genome shotgun (WGS) entry which is preliminary data.</text>
</comment>
<evidence type="ECO:0008006" key="4">
    <source>
        <dbReference type="Google" id="ProtNLM"/>
    </source>
</evidence>
<proteinExistence type="predicted"/>
<protein>
    <recommendedName>
        <fullName evidence="4">Integrase catalytic domain-containing protein</fullName>
    </recommendedName>
</protein>
<dbReference type="Proteomes" id="UP001200741">
    <property type="component" value="Unassembled WGS sequence"/>
</dbReference>
<dbReference type="Gene3D" id="3.30.420.10">
    <property type="entry name" value="Ribonuclease H-like superfamily/Ribonuclease H"/>
    <property type="match status" value="1"/>
</dbReference>
<dbReference type="EMBL" id="JAJTWU010000004">
    <property type="protein sequence ID" value="MCE4555038.1"/>
    <property type="molecule type" value="Genomic_DNA"/>
</dbReference>
<reference evidence="2 3" key="1">
    <citation type="submission" date="2021-12" db="EMBL/GenBank/DDBJ databases">
        <title>Genome seq of P8.</title>
        <authorList>
            <person name="Seo T."/>
        </authorList>
    </citation>
    <scope>NUCLEOTIDE SEQUENCE [LARGE SCALE GENOMIC DNA]</scope>
    <source>
        <strain evidence="2 3">P8</strain>
    </source>
</reference>
<gene>
    <name evidence="2" type="ORF">LXT13_11435</name>
</gene>
<dbReference type="SUPFAM" id="SSF53098">
    <property type="entry name" value="Ribonuclease H-like"/>
    <property type="match status" value="1"/>
</dbReference>
<dbReference type="InterPro" id="IPR036397">
    <property type="entry name" value="RNaseH_sf"/>
</dbReference>
<feature type="region of interest" description="Disordered" evidence="1">
    <location>
        <begin position="625"/>
        <end position="652"/>
    </location>
</feature>
<dbReference type="RefSeq" id="WP_233372060.1">
    <property type="nucleotide sequence ID" value="NZ_JAJTWU010000004.1"/>
</dbReference>
<accession>A0ABS8XT34</accession>
<name>A0ABS8XT34_9BURK</name>
<evidence type="ECO:0000256" key="1">
    <source>
        <dbReference type="SAM" id="MobiDB-lite"/>
    </source>
</evidence>